<comment type="caution">
    <text evidence="2">The sequence shown here is derived from an EMBL/GenBank/DDBJ whole genome shotgun (WGS) entry which is preliminary data.</text>
</comment>
<gene>
    <name evidence="2" type="ORF">D3876_20165</name>
</gene>
<dbReference type="SUPFAM" id="SSF52540">
    <property type="entry name" value="P-loop containing nucleoside triphosphate hydrolases"/>
    <property type="match status" value="1"/>
</dbReference>
<dbReference type="RefSeq" id="WP_119765798.1">
    <property type="nucleotide sequence ID" value="NZ_QYUM01000005.1"/>
</dbReference>
<evidence type="ECO:0000313" key="3">
    <source>
        <dbReference type="Proteomes" id="UP000286100"/>
    </source>
</evidence>
<keyword evidence="2" id="KW-0808">Transferase</keyword>
<evidence type="ECO:0000313" key="2">
    <source>
        <dbReference type="EMBL" id="RJF83133.1"/>
    </source>
</evidence>
<keyword evidence="3" id="KW-1185">Reference proteome</keyword>
<dbReference type="Pfam" id="PF01656">
    <property type="entry name" value="CbiA"/>
    <property type="match status" value="1"/>
</dbReference>
<feature type="domain" description="CobQ/CobB/MinD/ParA nucleotide binding" evidence="1">
    <location>
        <begin position="1"/>
        <end position="42"/>
    </location>
</feature>
<dbReference type="Proteomes" id="UP000286100">
    <property type="component" value="Unassembled WGS sequence"/>
</dbReference>
<sequence length="74" mass="7969">MVTSTRPAEGKSTTSLALATVFGRTGKKVLIVDADMRSPSLHTFVAMDNKQGLSNFLAGDDDWRQLVASDVARD</sequence>
<dbReference type="GO" id="GO:0016301">
    <property type="term" value="F:kinase activity"/>
    <property type="evidence" value="ECO:0007669"/>
    <property type="project" value="UniProtKB-KW"/>
</dbReference>
<dbReference type="AlphaFoldDB" id="A0A418VZD7"/>
<keyword evidence="2" id="KW-0418">Kinase</keyword>
<dbReference type="InterPro" id="IPR027417">
    <property type="entry name" value="P-loop_NTPase"/>
</dbReference>
<proteinExistence type="predicted"/>
<dbReference type="InterPro" id="IPR002586">
    <property type="entry name" value="CobQ/CobB/MinD/ParA_Nub-bd_dom"/>
</dbReference>
<accession>A0A418VZD7</accession>
<evidence type="ECO:0000259" key="1">
    <source>
        <dbReference type="Pfam" id="PF01656"/>
    </source>
</evidence>
<reference evidence="2 3" key="1">
    <citation type="submission" date="2018-09" db="EMBL/GenBank/DDBJ databases">
        <authorList>
            <person name="Zhu H."/>
        </authorList>
    </citation>
    <scope>NUCLEOTIDE SEQUENCE [LARGE SCALE GENOMIC DNA]</scope>
    <source>
        <strain evidence="2 3">K2R01-6</strain>
    </source>
</reference>
<name>A0A418VZD7_9SPHN</name>
<dbReference type="Gene3D" id="3.40.50.300">
    <property type="entry name" value="P-loop containing nucleotide triphosphate hydrolases"/>
    <property type="match status" value="1"/>
</dbReference>
<organism evidence="2 3">
    <name type="scientific">Sphingomonas cavernae</name>
    <dbReference type="NCBI Taxonomy" id="2320861"/>
    <lineage>
        <taxon>Bacteria</taxon>
        <taxon>Pseudomonadati</taxon>
        <taxon>Pseudomonadota</taxon>
        <taxon>Alphaproteobacteria</taxon>
        <taxon>Sphingomonadales</taxon>
        <taxon>Sphingomonadaceae</taxon>
        <taxon>Sphingomonas</taxon>
    </lineage>
</organism>
<protein>
    <submittedName>
        <fullName evidence="2">Tyrosine-protein kinase family protein</fullName>
    </submittedName>
</protein>
<dbReference type="EMBL" id="QYUM01000005">
    <property type="protein sequence ID" value="RJF83133.1"/>
    <property type="molecule type" value="Genomic_DNA"/>
</dbReference>